<name>A0ABT7GRC7_9ACTN</name>
<gene>
    <name evidence="1" type="ORF">QEZ40_000502</name>
</gene>
<protein>
    <recommendedName>
        <fullName evidence="3">Aminoglycoside phosphotransferase</fullName>
    </recommendedName>
</protein>
<accession>A0ABT7GRC7</accession>
<evidence type="ECO:0008006" key="3">
    <source>
        <dbReference type="Google" id="ProtNLM"/>
    </source>
</evidence>
<reference evidence="1 2" key="1">
    <citation type="submission" date="2023-05" db="EMBL/GenBank/DDBJ databases">
        <title>Sequencing and Assembly of Streptomyces sp. NP73.</title>
        <authorList>
            <person name="Konwar A.N."/>
            <person name="Saikia K."/>
            <person name="Thakur D."/>
        </authorList>
    </citation>
    <scope>NUCLEOTIDE SEQUENCE [LARGE SCALE GENOMIC DNA]</scope>
    <source>
        <strain evidence="1 2">NP73</strain>
    </source>
</reference>
<evidence type="ECO:0000313" key="2">
    <source>
        <dbReference type="Proteomes" id="UP001223390"/>
    </source>
</evidence>
<dbReference type="EMBL" id="JASITI010000010">
    <property type="protein sequence ID" value="MDK9496160.1"/>
    <property type="molecule type" value="Genomic_DNA"/>
</dbReference>
<evidence type="ECO:0000313" key="1">
    <source>
        <dbReference type="EMBL" id="MDK9496160.1"/>
    </source>
</evidence>
<comment type="caution">
    <text evidence="1">The sequence shown here is derived from an EMBL/GenBank/DDBJ whole genome shotgun (WGS) entry which is preliminary data.</text>
</comment>
<dbReference type="RefSeq" id="WP_285341707.1">
    <property type="nucleotide sequence ID" value="NZ_JASITI010000010.1"/>
</dbReference>
<dbReference type="Proteomes" id="UP001223390">
    <property type="component" value="Unassembled WGS sequence"/>
</dbReference>
<keyword evidence="2" id="KW-1185">Reference proteome</keyword>
<organism evidence="1 2">
    <name type="scientific">Streptomyces katrae</name>
    <dbReference type="NCBI Taxonomy" id="68223"/>
    <lineage>
        <taxon>Bacteria</taxon>
        <taxon>Bacillati</taxon>
        <taxon>Actinomycetota</taxon>
        <taxon>Actinomycetes</taxon>
        <taxon>Kitasatosporales</taxon>
        <taxon>Streptomycetaceae</taxon>
        <taxon>Streptomyces</taxon>
    </lineage>
</organism>
<sequence>MTATAVRSEWGVVTKQVRAYIESRLGAPVAAAEMCSGGFTPGLAARLLLSDGTRVLVKGIPDDHPMPAVYAA</sequence>
<proteinExistence type="predicted"/>